<keyword evidence="7" id="KW-0752">Steroid biosynthesis</keyword>
<dbReference type="EC" id="4.1.1.33" evidence="3"/>
<dbReference type="GO" id="GO:0140662">
    <property type="term" value="F:ATP-dependent protein folding chaperone"/>
    <property type="evidence" value="ECO:0007669"/>
    <property type="project" value="InterPro"/>
</dbReference>
<dbReference type="NCBIfam" id="TIGR01240">
    <property type="entry name" value="mevDPdecarb"/>
    <property type="match status" value="1"/>
</dbReference>
<sequence length="918" mass="102868">MADESTDVYDEIFDFRVVAALDFGTTYSGYAYSFYQDPLKIFCPQTWFAGEGNLASLKTPTCLLLNPDRSFHSFGYTAENKYVYLASEGKHQDYFFFSRFKMDLHWKDMQHDSELKDISGKSLPAIDVFAMSIQYLRDHLVQTLNERGTLADLSQIMFVLTVPAIWTESAKLFMRKAAVKAGIHTEQLILALEPEAASLYCQKVPDDHLSFGTSHLIRSPGVQYLVADIGGGTADFSVHELNEDGSLSEVHMATGGPYAGTSVDEAYLKLFQTVFGEKTMEKLRENDMMEYLAILRSFESKKRLVCEEFSENVSVNLPTMLSKRLKKKSKKINKVLNGCGLEGSISFHDNKIKFSPCLIKSLFNHPICGILEQIQNLLRKHEAIKSIILVGGFSESRLLQEKLKENIKGKTFVIPNECGLSVLKGAVLYGHSPLSITSRIMKYSYGVASDSIFIQGVHPKERKYSDDNGESRCKRAFRVLIAKGTRVSASGVEISRTAEPITNTQMSVSERIYYTENVNPVVVDENCKLLKNYVLSLPKDNEKPRIIKSTFTFGLTELKYYAEVLETGGKRDEKLILPLNSSVSVTLNQEELRARTTVAVSRNFKEDKMWLNGRLCRKRKIDGDQPNEKLQWKLHICSENNFPTAAGLASSAAGYACLVYALSKLYGVEGDISKIARLGSGSACRSIHGGFVIWNKGDAEDGEDSSTEQIAPETHWPELRVLILVVSDQTKHTASTVGMQTSVETSDLLHQRLQGVPKRIERIKKAILRKDFHSFAEITMKDSNQLHAVCLDTYPPISYLTDTSHHIMQLVHAINQDNSSNMVAYSFDAGPNAFLFMQEKDVPTVLDILHYFYPNSDPHFIRGIHVPGKHDTHVDYTAFSDIKVIPRALKFIIHTKPGPGPSVQESDNGLLTKDGLPK</sequence>
<dbReference type="InterPro" id="IPR043129">
    <property type="entry name" value="ATPase_NBD"/>
</dbReference>
<dbReference type="AlphaFoldDB" id="K1RGV7"/>
<evidence type="ECO:0000259" key="14">
    <source>
        <dbReference type="Pfam" id="PF22700"/>
    </source>
</evidence>
<dbReference type="InterPro" id="IPR029765">
    <property type="entry name" value="Mev_diP_decarb"/>
</dbReference>
<gene>
    <name evidence="15" type="ORF">CGI_10025894</name>
</gene>
<dbReference type="Gene3D" id="3.30.420.40">
    <property type="match status" value="2"/>
</dbReference>
<keyword evidence="10" id="KW-1207">Sterol metabolism</keyword>
<keyword evidence="11" id="KW-0753">Steroid metabolism</keyword>
<dbReference type="InterPro" id="IPR053859">
    <property type="entry name" value="MVD-like_N"/>
</dbReference>
<evidence type="ECO:0000256" key="12">
    <source>
        <dbReference type="ARBA" id="ARBA00023239"/>
    </source>
</evidence>
<dbReference type="InterPro" id="IPR014721">
    <property type="entry name" value="Ribsml_uS5_D2-typ_fold_subgr"/>
</dbReference>
<dbReference type="InParanoid" id="K1RGV7"/>
<evidence type="ECO:0000256" key="9">
    <source>
        <dbReference type="ARBA" id="ARBA00023098"/>
    </source>
</evidence>
<accession>K1RGV7</accession>
<dbReference type="SUPFAM" id="SSF54211">
    <property type="entry name" value="Ribosomal protein S5 domain 2-like"/>
    <property type="match status" value="1"/>
</dbReference>
<keyword evidence="4" id="KW-0444">Lipid biosynthesis</keyword>
<dbReference type="GO" id="GO:0005829">
    <property type="term" value="C:cytosol"/>
    <property type="evidence" value="ECO:0007669"/>
    <property type="project" value="InterPro"/>
</dbReference>
<dbReference type="SUPFAM" id="SSF55060">
    <property type="entry name" value="GHMP Kinase, C-terminal domain"/>
    <property type="match status" value="1"/>
</dbReference>
<dbReference type="InterPro" id="IPR041431">
    <property type="entry name" value="Mvd1_C"/>
</dbReference>
<dbReference type="GO" id="GO:0005524">
    <property type="term" value="F:ATP binding"/>
    <property type="evidence" value="ECO:0007669"/>
    <property type="project" value="UniProtKB-KW"/>
</dbReference>
<dbReference type="CDD" id="cd10229">
    <property type="entry name" value="ASKHA_NBD_HSP70_HSPA12"/>
    <property type="match status" value="1"/>
</dbReference>
<comment type="similarity">
    <text evidence="1">Belongs to the heat shock protein 70 family.</text>
</comment>
<dbReference type="FunFam" id="3.30.70.890:FF:000015">
    <property type="entry name" value="Diphosphomevalonate decarboxylase"/>
    <property type="match status" value="1"/>
</dbReference>
<dbReference type="PANTHER" id="PTHR10977:SF3">
    <property type="entry name" value="DIPHOSPHOMEVALONATE DECARBOXYLASE"/>
    <property type="match status" value="1"/>
</dbReference>
<name>K1RGV7_MAGGI</name>
<dbReference type="InterPro" id="IPR036554">
    <property type="entry name" value="GHMP_kinase_C_sf"/>
</dbReference>
<evidence type="ECO:0000313" key="15">
    <source>
        <dbReference type="EMBL" id="EKC33371.1"/>
    </source>
</evidence>
<dbReference type="Gene3D" id="3.30.70.890">
    <property type="entry name" value="GHMP kinase, C-terminal domain"/>
    <property type="match status" value="1"/>
</dbReference>
<evidence type="ECO:0000256" key="3">
    <source>
        <dbReference type="ARBA" id="ARBA00012296"/>
    </source>
</evidence>
<evidence type="ECO:0000256" key="10">
    <source>
        <dbReference type="ARBA" id="ARBA00023166"/>
    </source>
</evidence>
<dbReference type="Pfam" id="PF22700">
    <property type="entry name" value="MVD-like_N"/>
    <property type="match status" value="1"/>
</dbReference>
<keyword evidence="9" id="KW-0443">Lipid metabolism</keyword>
<dbReference type="Pfam" id="PF18376">
    <property type="entry name" value="MDD_C"/>
    <property type="match status" value="1"/>
</dbReference>
<protein>
    <recommendedName>
        <fullName evidence="3">diphosphomevalonate decarboxylase</fullName>
        <ecNumber evidence="3">4.1.1.33</ecNumber>
    </recommendedName>
</protein>
<keyword evidence="6" id="KW-0067">ATP-binding</keyword>
<evidence type="ECO:0000259" key="13">
    <source>
        <dbReference type="Pfam" id="PF18376"/>
    </source>
</evidence>
<dbReference type="Pfam" id="PF00012">
    <property type="entry name" value="HSP70"/>
    <property type="match status" value="1"/>
</dbReference>
<dbReference type="SUPFAM" id="SSF53067">
    <property type="entry name" value="Actin-like ATPase domain"/>
    <property type="match status" value="2"/>
</dbReference>
<feature type="domain" description="Diphosphomevalonate decarboxylase-like N-terminal" evidence="14">
    <location>
        <begin position="568"/>
        <end position="705"/>
    </location>
</feature>
<keyword evidence="5" id="KW-0547">Nucleotide-binding</keyword>
<dbReference type="InterPro" id="IPR020568">
    <property type="entry name" value="Ribosomal_Su5_D2-typ_SF"/>
</dbReference>
<dbReference type="EMBL" id="JH818914">
    <property type="protein sequence ID" value="EKC33371.1"/>
    <property type="molecule type" value="Genomic_DNA"/>
</dbReference>
<evidence type="ECO:0000256" key="6">
    <source>
        <dbReference type="ARBA" id="ARBA00022840"/>
    </source>
</evidence>
<evidence type="ECO:0000256" key="1">
    <source>
        <dbReference type="ARBA" id="ARBA00007381"/>
    </source>
</evidence>
<evidence type="ECO:0000256" key="11">
    <source>
        <dbReference type="ARBA" id="ARBA00023221"/>
    </source>
</evidence>
<reference evidence="15" key="1">
    <citation type="journal article" date="2012" name="Nature">
        <title>The oyster genome reveals stress adaptation and complexity of shell formation.</title>
        <authorList>
            <person name="Zhang G."/>
            <person name="Fang X."/>
            <person name="Guo X."/>
            <person name="Li L."/>
            <person name="Luo R."/>
            <person name="Xu F."/>
            <person name="Yang P."/>
            <person name="Zhang L."/>
            <person name="Wang X."/>
            <person name="Qi H."/>
            <person name="Xiong Z."/>
            <person name="Que H."/>
            <person name="Xie Y."/>
            <person name="Holland P.W."/>
            <person name="Paps J."/>
            <person name="Zhu Y."/>
            <person name="Wu F."/>
            <person name="Chen Y."/>
            <person name="Wang J."/>
            <person name="Peng C."/>
            <person name="Meng J."/>
            <person name="Yang L."/>
            <person name="Liu J."/>
            <person name="Wen B."/>
            <person name="Zhang N."/>
            <person name="Huang Z."/>
            <person name="Zhu Q."/>
            <person name="Feng Y."/>
            <person name="Mount A."/>
            <person name="Hedgecock D."/>
            <person name="Xu Z."/>
            <person name="Liu Y."/>
            <person name="Domazet-Loso T."/>
            <person name="Du Y."/>
            <person name="Sun X."/>
            <person name="Zhang S."/>
            <person name="Liu B."/>
            <person name="Cheng P."/>
            <person name="Jiang X."/>
            <person name="Li J."/>
            <person name="Fan D."/>
            <person name="Wang W."/>
            <person name="Fu W."/>
            <person name="Wang T."/>
            <person name="Wang B."/>
            <person name="Zhang J."/>
            <person name="Peng Z."/>
            <person name="Li Y."/>
            <person name="Li N."/>
            <person name="Wang J."/>
            <person name="Chen M."/>
            <person name="He Y."/>
            <person name="Tan F."/>
            <person name="Song X."/>
            <person name="Zheng Q."/>
            <person name="Huang R."/>
            <person name="Yang H."/>
            <person name="Du X."/>
            <person name="Chen L."/>
            <person name="Yang M."/>
            <person name="Gaffney P.M."/>
            <person name="Wang S."/>
            <person name="Luo L."/>
            <person name="She Z."/>
            <person name="Ming Y."/>
            <person name="Huang W."/>
            <person name="Zhang S."/>
            <person name="Huang B."/>
            <person name="Zhang Y."/>
            <person name="Qu T."/>
            <person name="Ni P."/>
            <person name="Miao G."/>
            <person name="Wang J."/>
            <person name="Wang Q."/>
            <person name="Steinberg C.E."/>
            <person name="Wang H."/>
            <person name="Li N."/>
            <person name="Qian L."/>
            <person name="Zhang G."/>
            <person name="Li Y."/>
            <person name="Yang H."/>
            <person name="Liu X."/>
            <person name="Wang J."/>
            <person name="Yin Y."/>
            <person name="Wang J."/>
        </authorList>
    </citation>
    <scope>NUCLEOTIDE SEQUENCE [LARGE SCALE GENOMIC DNA]</scope>
    <source>
        <strain evidence="15">05x7-T-G4-1.051#20</strain>
    </source>
</reference>
<dbReference type="HOGENOM" id="CLU_317423_0_0_1"/>
<feature type="domain" description="Mvd1 C-terminal" evidence="13">
    <location>
        <begin position="721"/>
        <end position="903"/>
    </location>
</feature>
<evidence type="ECO:0000256" key="4">
    <source>
        <dbReference type="ARBA" id="ARBA00022516"/>
    </source>
</evidence>
<organism evidence="15">
    <name type="scientific">Magallana gigas</name>
    <name type="common">Pacific oyster</name>
    <name type="synonym">Crassostrea gigas</name>
    <dbReference type="NCBI Taxonomy" id="29159"/>
    <lineage>
        <taxon>Eukaryota</taxon>
        <taxon>Metazoa</taxon>
        <taxon>Spiralia</taxon>
        <taxon>Lophotrochozoa</taxon>
        <taxon>Mollusca</taxon>
        <taxon>Bivalvia</taxon>
        <taxon>Autobranchia</taxon>
        <taxon>Pteriomorphia</taxon>
        <taxon>Ostreida</taxon>
        <taxon>Ostreoidea</taxon>
        <taxon>Ostreidae</taxon>
        <taxon>Magallana</taxon>
    </lineage>
</organism>
<proteinExistence type="inferred from homology"/>
<dbReference type="Gene3D" id="3.30.230.10">
    <property type="match status" value="1"/>
</dbReference>
<dbReference type="GO" id="GO:0019287">
    <property type="term" value="P:isopentenyl diphosphate biosynthetic process, mevalonate pathway"/>
    <property type="evidence" value="ECO:0007669"/>
    <property type="project" value="InterPro"/>
</dbReference>
<comment type="similarity">
    <text evidence="2">Belongs to the diphosphomevalonate decarboxylase family.</text>
</comment>
<dbReference type="GO" id="GO:0004163">
    <property type="term" value="F:diphosphomevalonate decarboxylase activity"/>
    <property type="evidence" value="ECO:0007669"/>
    <property type="project" value="UniProtKB-EC"/>
</dbReference>
<keyword evidence="12" id="KW-0456">Lyase</keyword>
<evidence type="ECO:0000256" key="8">
    <source>
        <dbReference type="ARBA" id="ARBA00023011"/>
    </source>
</evidence>
<evidence type="ECO:0000256" key="2">
    <source>
        <dbReference type="ARBA" id="ARBA00008831"/>
    </source>
</evidence>
<evidence type="ECO:0000256" key="5">
    <source>
        <dbReference type="ARBA" id="ARBA00022741"/>
    </source>
</evidence>
<dbReference type="InterPro" id="IPR013126">
    <property type="entry name" value="Hsp_70_fam"/>
</dbReference>
<keyword evidence="8" id="KW-0756">Sterol biosynthesis</keyword>
<dbReference type="GO" id="GO:0016126">
    <property type="term" value="P:sterol biosynthetic process"/>
    <property type="evidence" value="ECO:0007669"/>
    <property type="project" value="UniProtKB-KW"/>
</dbReference>
<dbReference type="FunFam" id="3.30.230.10:FF:000018">
    <property type="entry name" value="Diphosphomevalonate decarboxylase"/>
    <property type="match status" value="1"/>
</dbReference>
<evidence type="ECO:0000256" key="7">
    <source>
        <dbReference type="ARBA" id="ARBA00022955"/>
    </source>
</evidence>
<dbReference type="PANTHER" id="PTHR10977">
    <property type="entry name" value="DIPHOSPHOMEVALONATE DECARBOXYLASE"/>
    <property type="match status" value="1"/>
</dbReference>